<evidence type="ECO:0000313" key="3">
    <source>
        <dbReference type="Proteomes" id="UP000218842"/>
    </source>
</evidence>
<dbReference type="Proteomes" id="UP000218842">
    <property type="component" value="Unassembled WGS sequence"/>
</dbReference>
<dbReference type="Gene3D" id="1.10.260.40">
    <property type="entry name" value="lambda repressor-like DNA-binding domains"/>
    <property type="match status" value="1"/>
</dbReference>
<dbReference type="SUPFAM" id="SSF47413">
    <property type="entry name" value="lambda repressor-like DNA-binding domains"/>
    <property type="match status" value="1"/>
</dbReference>
<dbReference type="EMBL" id="LBGZ01000020">
    <property type="protein sequence ID" value="PBJ39689.1"/>
    <property type="molecule type" value="Genomic_DNA"/>
</dbReference>
<feature type="domain" description="HTH cro/C1-type" evidence="1">
    <location>
        <begin position="23"/>
        <end position="82"/>
    </location>
</feature>
<dbReference type="AlphaFoldDB" id="A0A2A3LE08"/>
<dbReference type="Pfam" id="PF13560">
    <property type="entry name" value="HTH_31"/>
    <property type="match status" value="1"/>
</dbReference>
<gene>
    <name evidence="2" type="ORF">XV03_02995</name>
</gene>
<protein>
    <submittedName>
        <fullName evidence="2">XRE family transcriptional regulator</fullName>
    </submittedName>
</protein>
<accession>A0A2A3LE08</accession>
<evidence type="ECO:0000259" key="1">
    <source>
        <dbReference type="PROSITE" id="PS50943"/>
    </source>
</evidence>
<proteinExistence type="predicted"/>
<dbReference type="InterPro" id="IPR001387">
    <property type="entry name" value="Cro/C1-type_HTH"/>
</dbReference>
<dbReference type="CDD" id="cd00093">
    <property type="entry name" value="HTH_XRE"/>
    <property type="match status" value="1"/>
</dbReference>
<dbReference type="SMART" id="SM00530">
    <property type="entry name" value="HTH_XRE"/>
    <property type="match status" value="1"/>
</dbReference>
<reference evidence="2 3" key="1">
    <citation type="journal article" date="2017" name="Genome Biol. Evol.">
        <title>Population Structure and Local Adaptation of MAC Lung Disease Agent Mycobacterium avium subsp. hominissuis.</title>
        <authorList>
            <person name="Yano H."/>
            <person name="Iwamoto T."/>
            <person name="Nishiuchi Y."/>
            <person name="Nakajima C."/>
            <person name="Starkova D.A."/>
            <person name="Mokrousov I."/>
            <person name="Narvskaya O."/>
            <person name="Yoshida S."/>
            <person name="Arikawa K."/>
            <person name="Nakanishi N."/>
            <person name="Osaki K."/>
            <person name="Nakagawa I."/>
            <person name="Ato M."/>
            <person name="Suzuki Y."/>
            <person name="Maruyama F."/>
        </authorList>
    </citation>
    <scope>NUCLEOTIDE SEQUENCE [LARGE SCALE GENOMIC DNA]</scope>
    <source>
        <strain evidence="2 3">OCU466</strain>
    </source>
</reference>
<dbReference type="InterPro" id="IPR010982">
    <property type="entry name" value="Lambda_DNA-bd_dom_sf"/>
</dbReference>
<evidence type="ECO:0000313" key="2">
    <source>
        <dbReference type="EMBL" id="PBJ39689.1"/>
    </source>
</evidence>
<dbReference type="PROSITE" id="PS50943">
    <property type="entry name" value="HTH_CROC1"/>
    <property type="match status" value="1"/>
</dbReference>
<dbReference type="GO" id="GO:0003677">
    <property type="term" value="F:DNA binding"/>
    <property type="evidence" value="ECO:0007669"/>
    <property type="project" value="InterPro"/>
</dbReference>
<comment type="caution">
    <text evidence="2">The sequence shown here is derived from an EMBL/GenBank/DDBJ whole genome shotgun (WGS) entry which is preliminary data.</text>
</comment>
<organism evidence="2 3">
    <name type="scientific">Mycobacterium avium subsp. hominissuis</name>
    <dbReference type="NCBI Taxonomy" id="439334"/>
    <lineage>
        <taxon>Bacteria</taxon>
        <taxon>Bacillati</taxon>
        <taxon>Actinomycetota</taxon>
        <taxon>Actinomycetes</taxon>
        <taxon>Mycobacteriales</taxon>
        <taxon>Mycobacteriaceae</taxon>
        <taxon>Mycobacterium</taxon>
        <taxon>Mycobacterium avium complex (MAC)</taxon>
    </lineage>
</organism>
<sequence length="161" mass="17515">MVGADDKKRFMVDDLSARFARNVRSLREQRGLSQAQLAQRMATYGHRWMQNTIQRIEHQQRRVDIAEADALAHALDVTVGALLATGDPDDTSDAGRIRRALDAVDAAAADLDRSRRRYDRARTALADLNPSALTGDAALRSAALAALAEGSDAPRPPDAEP</sequence>
<name>A0A2A3LE08_MYCAV</name>